<sequence>MRRSILSVLILGTCLAGCATVRESRVNPFNWFGNAQEETLQAAPERATTQDRRPMVSQIVSIEIDRTPGGAILRAVGLPPTQGYFAGDLVRVQNTDPGVLTYEFRIIPPRGTQRTSTQQSREVVVALFITDQDLQRASAIRVIGQLNAQSLRR</sequence>
<evidence type="ECO:0008006" key="3">
    <source>
        <dbReference type="Google" id="ProtNLM"/>
    </source>
</evidence>
<dbReference type="RefSeq" id="WP_174139414.1">
    <property type="nucleotide sequence ID" value="NZ_JABUFE010000011.1"/>
</dbReference>
<keyword evidence="2" id="KW-1185">Reference proteome</keyword>
<dbReference type="Proteomes" id="UP000777935">
    <property type="component" value="Unassembled WGS sequence"/>
</dbReference>
<evidence type="ECO:0000313" key="1">
    <source>
        <dbReference type="EMBL" id="NSX56263.1"/>
    </source>
</evidence>
<organism evidence="1 2">
    <name type="scientific">Parasulfitobacter algicola</name>
    <dbReference type="NCBI Taxonomy" id="2614809"/>
    <lineage>
        <taxon>Bacteria</taxon>
        <taxon>Pseudomonadati</taxon>
        <taxon>Pseudomonadota</taxon>
        <taxon>Alphaproteobacteria</taxon>
        <taxon>Rhodobacterales</taxon>
        <taxon>Roseobacteraceae</taxon>
        <taxon>Parasulfitobacter</taxon>
    </lineage>
</organism>
<comment type="caution">
    <text evidence="1">The sequence shown here is derived from an EMBL/GenBank/DDBJ whole genome shotgun (WGS) entry which is preliminary data.</text>
</comment>
<gene>
    <name evidence="1" type="ORF">HRQ87_15820</name>
</gene>
<evidence type="ECO:0000313" key="2">
    <source>
        <dbReference type="Proteomes" id="UP000777935"/>
    </source>
</evidence>
<dbReference type="EMBL" id="JABUFE010000011">
    <property type="protein sequence ID" value="NSX56263.1"/>
    <property type="molecule type" value="Genomic_DNA"/>
</dbReference>
<accession>A0ABX2IZW1</accession>
<name>A0ABX2IZW1_9RHOB</name>
<protein>
    <recommendedName>
        <fullName evidence="3">Lipoprotein</fullName>
    </recommendedName>
</protein>
<reference evidence="1 2" key="1">
    <citation type="submission" date="2020-06" db="EMBL/GenBank/DDBJ databases">
        <title>Sulfitobacter algicola sp. nov., isolated from green algae.</title>
        <authorList>
            <person name="Wang C."/>
        </authorList>
    </citation>
    <scope>NUCLEOTIDE SEQUENCE [LARGE SCALE GENOMIC DNA]</scope>
    <source>
        <strain evidence="1 2">1151</strain>
    </source>
</reference>
<proteinExistence type="predicted"/>